<organism evidence="1 2">
    <name type="scientific">Streptomyces gibsoniae</name>
    <dbReference type="NCBI Taxonomy" id="3075529"/>
    <lineage>
        <taxon>Bacteria</taxon>
        <taxon>Bacillati</taxon>
        <taxon>Actinomycetota</taxon>
        <taxon>Actinomycetes</taxon>
        <taxon>Kitasatosporales</taxon>
        <taxon>Streptomycetaceae</taxon>
        <taxon>Streptomyces</taxon>
    </lineage>
</organism>
<dbReference type="EMBL" id="JAVREY010000117">
    <property type="protein sequence ID" value="MDT0469595.1"/>
    <property type="molecule type" value="Genomic_DNA"/>
</dbReference>
<dbReference type="Proteomes" id="UP001183809">
    <property type="component" value="Unassembled WGS sequence"/>
</dbReference>
<gene>
    <name evidence="1" type="ORF">RM764_42780</name>
</gene>
<keyword evidence="2" id="KW-1185">Reference proteome</keyword>
<evidence type="ECO:0000313" key="1">
    <source>
        <dbReference type="EMBL" id="MDT0469595.1"/>
    </source>
</evidence>
<comment type="caution">
    <text evidence="1">The sequence shown here is derived from an EMBL/GenBank/DDBJ whole genome shotgun (WGS) entry which is preliminary data.</text>
</comment>
<sequence length="43" mass="4743">MAQRAGSHTVKDPVDGCVCSRSRDWWRLANHSVASGAEEGMQR</sequence>
<name>A0ABU2U8N5_9ACTN</name>
<proteinExistence type="predicted"/>
<evidence type="ECO:0000313" key="2">
    <source>
        <dbReference type="Proteomes" id="UP001183809"/>
    </source>
</evidence>
<reference evidence="2" key="1">
    <citation type="submission" date="2023-07" db="EMBL/GenBank/DDBJ databases">
        <title>30 novel species of actinomycetes from the DSMZ collection.</title>
        <authorList>
            <person name="Nouioui I."/>
        </authorList>
    </citation>
    <scope>NUCLEOTIDE SEQUENCE [LARGE SCALE GENOMIC DNA]</scope>
    <source>
        <strain evidence="2">DSM 41699</strain>
    </source>
</reference>
<protein>
    <submittedName>
        <fullName evidence="1">Uncharacterized protein</fullName>
    </submittedName>
</protein>
<accession>A0ABU2U8N5</accession>
<dbReference type="RefSeq" id="WP_311701021.1">
    <property type="nucleotide sequence ID" value="NZ_JAVREY010000117.1"/>
</dbReference>